<evidence type="ECO:0000256" key="1">
    <source>
        <dbReference type="SAM" id="MobiDB-lite"/>
    </source>
</evidence>
<gene>
    <name evidence="2" type="ordered locus">Tfu_1908</name>
</gene>
<protein>
    <submittedName>
        <fullName evidence="2">Uncharacterized protein</fullName>
    </submittedName>
</protein>
<dbReference type="EMBL" id="CP000088">
    <property type="protein sequence ID" value="AAZ55941.1"/>
    <property type="molecule type" value="Genomic_DNA"/>
</dbReference>
<reference evidence="2" key="1">
    <citation type="submission" date="2005-07" db="EMBL/GenBank/DDBJ databases">
        <title>Complete sequence of Thermobifida fusca YX.</title>
        <authorList>
            <consortium name="US DOE Joint Genome Institute"/>
            <person name="Copeland A."/>
            <person name="Lucas S."/>
            <person name="Lapidus A."/>
            <person name="Barry K."/>
            <person name="Detter J.C."/>
            <person name="Glavina T."/>
            <person name="Hammon N."/>
            <person name="Israni S."/>
            <person name="Pitluck S."/>
            <person name="Di Bartolo G."/>
            <person name="Chain P."/>
            <person name="Schmutz J."/>
            <person name="Larimer F."/>
            <person name="Land M."/>
            <person name="Lykidis A."/>
            <person name="Richardson P."/>
        </authorList>
    </citation>
    <scope>NUCLEOTIDE SEQUENCE</scope>
    <source>
        <strain evidence="2">YX</strain>
    </source>
</reference>
<accession>Q47NM8</accession>
<feature type="region of interest" description="Disordered" evidence="1">
    <location>
        <begin position="78"/>
        <end position="97"/>
    </location>
</feature>
<dbReference type="KEGG" id="tfu:Tfu_1908"/>
<dbReference type="STRING" id="269800.Tfu_1908"/>
<dbReference type="AlphaFoldDB" id="Q47NM8"/>
<dbReference type="HOGENOM" id="CLU_2345733_0_0_11"/>
<sequence>MQLRNLRVLTPYVRVGVQDGRLFLGSGSIQRVFSTTSVWEPLIRLVGYYSIPRTLAEARTSGRRMRIFFSTFPGARIDPLQRPLPHSRRLLSPGRQV</sequence>
<evidence type="ECO:0000313" key="2">
    <source>
        <dbReference type="EMBL" id="AAZ55941.1"/>
    </source>
</evidence>
<organism evidence="2">
    <name type="scientific">Thermobifida fusca (strain YX)</name>
    <dbReference type="NCBI Taxonomy" id="269800"/>
    <lineage>
        <taxon>Bacteria</taxon>
        <taxon>Bacillati</taxon>
        <taxon>Actinomycetota</taxon>
        <taxon>Actinomycetes</taxon>
        <taxon>Streptosporangiales</taxon>
        <taxon>Nocardiopsidaceae</taxon>
        <taxon>Thermobifida</taxon>
    </lineage>
</organism>
<proteinExistence type="predicted"/>
<name>Q47NM8_THEFY</name>